<evidence type="ECO:0000313" key="2">
    <source>
        <dbReference type="EMBL" id="KAF6748793.1"/>
    </source>
</evidence>
<evidence type="ECO:0000256" key="1">
    <source>
        <dbReference type="SAM" id="MobiDB-lite"/>
    </source>
</evidence>
<keyword evidence="3" id="KW-1185">Reference proteome</keyword>
<reference evidence="2 3" key="1">
    <citation type="submission" date="2020-07" db="EMBL/GenBank/DDBJ databases">
        <title>Comparative genomics of pyrophilous fungi reveals a link between fire events and developmental genes.</title>
        <authorList>
            <consortium name="DOE Joint Genome Institute"/>
            <person name="Steindorff A.S."/>
            <person name="Carver A."/>
            <person name="Calhoun S."/>
            <person name="Stillman K."/>
            <person name="Liu H."/>
            <person name="Lipzen A."/>
            <person name="Pangilinan J."/>
            <person name="Labutti K."/>
            <person name="Bruns T.D."/>
            <person name="Grigoriev I.V."/>
        </authorList>
    </citation>
    <scope>NUCLEOTIDE SEQUENCE [LARGE SCALE GENOMIC DNA]</scope>
    <source>
        <strain evidence="2 3">CBS 144469</strain>
    </source>
</reference>
<gene>
    <name evidence="2" type="ORF">DFP72DRAFT_853178</name>
</gene>
<accession>A0A8H6HN25</accession>
<evidence type="ECO:0000313" key="3">
    <source>
        <dbReference type="Proteomes" id="UP000521943"/>
    </source>
</evidence>
<organism evidence="2 3">
    <name type="scientific">Ephemerocybe angulata</name>
    <dbReference type="NCBI Taxonomy" id="980116"/>
    <lineage>
        <taxon>Eukaryota</taxon>
        <taxon>Fungi</taxon>
        <taxon>Dikarya</taxon>
        <taxon>Basidiomycota</taxon>
        <taxon>Agaricomycotina</taxon>
        <taxon>Agaricomycetes</taxon>
        <taxon>Agaricomycetidae</taxon>
        <taxon>Agaricales</taxon>
        <taxon>Agaricineae</taxon>
        <taxon>Psathyrellaceae</taxon>
        <taxon>Ephemerocybe</taxon>
    </lineage>
</organism>
<comment type="caution">
    <text evidence="2">The sequence shown here is derived from an EMBL/GenBank/DDBJ whole genome shotgun (WGS) entry which is preliminary data.</text>
</comment>
<feature type="compositionally biased region" description="Polar residues" evidence="1">
    <location>
        <begin position="137"/>
        <end position="147"/>
    </location>
</feature>
<feature type="region of interest" description="Disordered" evidence="1">
    <location>
        <begin position="45"/>
        <end position="147"/>
    </location>
</feature>
<feature type="region of interest" description="Disordered" evidence="1">
    <location>
        <begin position="170"/>
        <end position="217"/>
    </location>
</feature>
<feature type="compositionally biased region" description="Basic residues" evidence="1">
    <location>
        <begin position="195"/>
        <end position="205"/>
    </location>
</feature>
<dbReference type="Proteomes" id="UP000521943">
    <property type="component" value="Unassembled WGS sequence"/>
</dbReference>
<dbReference type="EMBL" id="JACGCI010000068">
    <property type="protein sequence ID" value="KAF6748793.1"/>
    <property type="molecule type" value="Genomic_DNA"/>
</dbReference>
<name>A0A8H6HN25_9AGAR</name>
<proteinExistence type="predicted"/>
<sequence>MPATPSTNTLYSVFDTEQLALSLAIHDLPAFRDEEDAVMGADSEIDIPMRSPSPPSIPPPSFAQSSLVTTSHATTSTRPLSPKKRVKLASVDGGDPRRPTALHLSPGAQRRTSPYKNAAHHRRSSSTSSRSVISDALPSTSLSPARSIRSVSDTSIHSFAMGVGSLIASSSPESTRRLLLSPTKSPRKIPSSPRKTSHAKGKKPRTSASPKARSLGLGLGPLRGLTLGKNMFGSVLKRMKAGEGKGLKGLKRLGGKGKHYLEMEVETQGAEEEAMIVSPGAVDGTNLTSVFEKAQRDRIFPTPQTFGDLEAPMPLSPNPFSANNPYLSLPSLSNPDLRFDASSSSASFSGGRHSQGRSLDTLLLPDVDCEMPGSPVSISSSARKARSRGKAARVLGAECYNVYPSIPPRN</sequence>
<feature type="compositionally biased region" description="Pro residues" evidence="1">
    <location>
        <begin position="51"/>
        <end position="61"/>
    </location>
</feature>
<feature type="compositionally biased region" description="Polar residues" evidence="1">
    <location>
        <begin position="67"/>
        <end position="79"/>
    </location>
</feature>
<dbReference type="OrthoDB" id="3080768at2759"/>
<dbReference type="AlphaFoldDB" id="A0A8H6HN25"/>
<protein>
    <submittedName>
        <fullName evidence="2">Uncharacterized protein</fullName>
    </submittedName>
</protein>